<keyword evidence="1" id="KW-0479">Metal-binding</keyword>
<dbReference type="Pfam" id="PF01557">
    <property type="entry name" value="FAA_hydrolase"/>
    <property type="match status" value="1"/>
</dbReference>
<dbReference type="PANTHER" id="PTHR11820">
    <property type="entry name" value="ACYLPYRUVASE"/>
    <property type="match status" value="1"/>
</dbReference>
<dbReference type="EMBL" id="QEFD01000234">
    <property type="protein sequence ID" value="PVU74053.1"/>
    <property type="molecule type" value="Genomic_DNA"/>
</dbReference>
<protein>
    <submittedName>
        <fullName evidence="3">FAA hydrolase family protein</fullName>
    </submittedName>
</protein>
<feature type="domain" description="Fumarylacetoacetase-like C-terminal" evidence="2">
    <location>
        <begin position="70"/>
        <end position="275"/>
    </location>
</feature>
<dbReference type="GO" id="GO:0019752">
    <property type="term" value="P:carboxylic acid metabolic process"/>
    <property type="evidence" value="ECO:0007669"/>
    <property type="project" value="UniProtKB-ARBA"/>
</dbReference>
<dbReference type="InterPro" id="IPR011234">
    <property type="entry name" value="Fumarylacetoacetase-like_C"/>
</dbReference>
<dbReference type="AlphaFoldDB" id="A0A2T9X1S4"/>
<evidence type="ECO:0000259" key="2">
    <source>
        <dbReference type="Pfam" id="PF01557"/>
    </source>
</evidence>
<dbReference type="FunFam" id="3.90.850.10:FF:000002">
    <property type="entry name" value="2-hydroxyhepta-2,4-diene-1,7-dioate isomerase"/>
    <property type="match status" value="1"/>
</dbReference>
<dbReference type="GO" id="GO:0046872">
    <property type="term" value="F:metal ion binding"/>
    <property type="evidence" value="ECO:0007669"/>
    <property type="project" value="UniProtKB-KW"/>
</dbReference>
<comment type="caution">
    <text evidence="3">The sequence shown here is derived from an EMBL/GenBank/DDBJ whole genome shotgun (WGS) entry which is preliminary data.</text>
</comment>
<dbReference type="Gene3D" id="3.90.850.10">
    <property type="entry name" value="Fumarylacetoacetase-like, C-terminal domain"/>
    <property type="match status" value="1"/>
</dbReference>
<dbReference type="SUPFAM" id="SSF56529">
    <property type="entry name" value="FAH"/>
    <property type="match status" value="1"/>
</dbReference>
<gene>
    <name evidence="3" type="ORF">DDW13_08790</name>
</gene>
<dbReference type="InterPro" id="IPR036663">
    <property type="entry name" value="Fumarylacetoacetase_C_sf"/>
</dbReference>
<sequence length="279" mass="31417">MRFTQGLVNGKKTTVFVINDEFYVPDFEGIECVLEDSKNVVKAFDLFKNVKSYRKVELSKFLPAIFPNKVFLPAVNFRSHSKESSIEPPKQPYFFMKGNNSIIAHGDSIIIPRGVRKVDYEGEIGIIIGKRGKYIKKEEAMDYVFGFTIINDVSFRDYQFPEIHPYGLNWVMGKSLDTGLPIGPWVVSKDEITFPLEIITRVNGKIVQKGSTEDMIFSIEELISYLSNGITLEPGDIITTGTPAGVAEFGNKEYLKPGDVVEVEVPGIGILRNEIKNEF</sequence>
<organism evidence="3 4">
    <name type="scientific">Acidianus hospitalis</name>
    <dbReference type="NCBI Taxonomy" id="563177"/>
    <lineage>
        <taxon>Archaea</taxon>
        <taxon>Thermoproteota</taxon>
        <taxon>Thermoprotei</taxon>
        <taxon>Sulfolobales</taxon>
        <taxon>Sulfolobaceae</taxon>
        <taxon>Acidianus</taxon>
    </lineage>
</organism>
<evidence type="ECO:0000313" key="4">
    <source>
        <dbReference type="Proteomes" id="UP000245638"/>
    </source>
</evidence>
<evidence type="ECO:0000256" key="1">
    <source>
        <dbReference type="ARBA" id="ARBA00022723"/>
    </source>
</evidence>
<evidence type="ECO:0000313" key="3">
    <source>
        <dbReference type="EMBL" id="PVU74053.1"/>
    </source>
</evidence>
<dbReference type="RefSeq" id="WP_013776295.1">
    <property type="nucleotide sequence ID" value="NC_015518.1"/>
</dbReference>
<keyword evidence="3" id="KW-0378">Hydrolase</keyword>
<name>A0A2T9X1S4_9CREN</name>
<dbReference type="GO" id="GO:0016787">
    <property type="term" value="F:hydrolase activity"/>
    <property type="evidence" value="ECO:0007669"/>
    <property type="project" value="UniProtKB-KW"/>
</dbReference>
<dbReference type="GO" id="GO:0016853">
    <property type="term" value="F:isomerase activity"/>
    <property type="evidence" value="ECO:0007669"/>
    <property type="project" value="UniProtKB-ARBA"/>
</dbReference>
<accession>A0A2T9X1S4</accession>
<reference evidence="3 4" key="1">
    <citation type="journal article" date="2015" name="Appl. Environ. Microbiol.">
        <title>Nanoarchaeota, Their Sulfolobales Host, and Nanoarchaeota Virus Distribution across Yellowstone National Park Hot Springs.</title>
        <authorList>
            <person name="Munson-McGee J.H."/>
            <person name="Field E.K."/>
            <person name="Bateson M."/>
            <person name="Rooney C."/>
            <person name="Stepanauskas R."/>
            <person name="Young M.J."/>
        </authorList>
    </citation>
    <scope>NUCLEOTIDE SEQUENCE [LARGE SCALE GENOMIC DNA]</scope>
    <source>
        <strain evidence="3">SCGC AC-742_N10</strain>
    </source>
</reference>
<dbReference type="Proteomes" id="UP000245638">
    <property type="component" value="Unassembled WGS sequence"/>
</dbReference>
<dbReference type="OMA" id="NCRKVIC"/>
<proteinExistence type="predicted"/>